<dbReference type="SUPFAM" id="SSF53927">
    <property type="entry name" value="Cytidine deaminase-like"/>
    <property type="match status" value="1"/>
</dbReference>
<comment type="similarity">
    <text evidence="5 12">In the C-terminal section; belongs to the HTP reductase family.</text>
</comment>
<evidence type="ECO:0000256" key="11">
    <source>
        <dbReference type="ARBA" id="ARBA00023268"/>
    </source>
</evidence>
<keyword evidence="12 14" id="KW-0378">Hydrolase</keyword>
<evidence type="ECO:0000313" key="14">
    <source>
        <dbReference type="EMBL" id="MBU2712386.1"/>
    </source>
</evidence>
<keyword evidence="10 12" id="KW-0560">Oxidoreductase</keyword>
<dbReference type="InterPro" id="IPR050765">
    <property type="entry name" value="Riboflavin_Biosynth_HTPR"/>
</dbReference>
<protein>
    <recommendedName>
        <fullName evidence="12">Riboflavin biosynthesis protein RibD</fullName>
    </recommendedName>
    <domain>
        <recommendedName>
            <fullName evidence="12">Diaminohydroxyphosphoribosylaminopyrimidine deaminase</fullName>
            <shortName evidence="12">DRAP deaminase</shortName>
            <ecNumber evidence="12">3.5.4.26</ecNumber>
        </recommendedName>
        <alternativeName>
            <fullName evidence="12">Riboflavin-specific deaminase</fullName>
        </alternativeName>
    </domain>
    <domain>
        <recommendedName>
            <fullName evidence="12">5-amino-6-(5-phosphoribosylamino)uracil reductase</fullName>
            <ecNumber evidence="12">1.1.1.193</ecNumber>
        </recommendedName>
        <alternativeName>
            <fullName evidence="12">HTP reductase</fullName>
        </alternativeName>
    </domain>
</protein>
<dbReference type="PANTHER" id="PTHR38011:SF7">
    <property type="entry name" value="2,5-DIAMINO-6-RIBOSYLAMINO-4(3H)-PYRIMIDINONE 5'-PHOSPHATE REDUCTASE"/>
    <property type="match status" value="1"/>
</dbReference>
<keyword evidence="8 12" id="KW-0862">Zinc</keyword>
<evidence type="ECO:0000256" key="2">
    <source>
        <dbReference type="ARBA" id="ARBA00004882"/>
    </source>
</evidence>
<dbReference type="NCBIfam" id="TIGR00227">
    <property type="entry name" value="ribD_Cterm"/>
    <property type="match status" value="1"/>
</dbReference>
<comment type="pathway">
    <text evidence="3 12">Cofactor biosynthesis; riboflavin biosynthesis; 5-amino-6-(D-ribitylamino)uracil from GTP: step 3/4.</text>
</comment>
<dbReference type="CDD" id="cd01284">
    <property type="entry name" value="Riboflavin_deaminase-reductase"/>
    <property type="match status" value="1"/>
</dbReference>
<evidence type="ECO:0000313" key="15">
    <source>
        <dbReference type="Proteomes" id="UP000690515"/>
    </source>
</evidence>
<evidence type="ECO:0000256" key="7">
    <source>
        <dbReference type="ARBA" id="ARBA00022723"/>
    </source>
</evidence>
<dbReference type="InterPro" id="IPR004794">
    <property type="entry name" value="Eubact_RibD"/>
</dbReference>
<comment type="caution">
    <text evidence="14">The sequence shown here is derived from an EMBL/GenBank/DDBJ whole genome shotgun (WGS) entry which is preliminary data.</text>
</comment>
<dbReference type="GO" id="GO:0008703">
    <property type="term" value="F:5-amino-6-(5-phosphoribosylamino)uracil reductase activity"/>
    <property type="evidence" value="ECO:0007669"/>
    <property type="project" value="UniProtKB-EC"/>
</dbReference>
<comment type="catalytic activity">
    <reaction evidence="12">
        <text>5-amino-6-(5-phospho-D-ribitylamino)uracil + NADP(+) = 5-amino-6-(5-phospho-D-ribosylamino)uracil + NADPH + H(+)</text>
        <dbReference type="Rhea" id="RHEA:17845"/>
        <dbReference type="ChEBI" id="CHEBI:15378"/>
        <dbReference type="ChEBI" id="CHEBI:57783"/>
        <dbReference type="ChEBI" id="CHEBI:58349"/>
        <dbReference type="ChEBI" id="CHEBI:58421"/>
        <dbReference type="ChEBI" id="CHEBI:58453"/>
        <dbReference type="EC" id="1.1.1.193"/>
    </reaction>
</comment>
<dbReference type="EC" id="1.1.1.193" evidence="12"/>
<dbReference type="Gene3D" id="3.40.140.10">
    <property type="entry name" value="Cytidine Deaminase, domain 2"/>
    <property type="match status" value="1"/>
</dbReference>
<dbReference type="InterPro" id="IPR016193">
    <property type="entry name" value="Cytidine_deaminase-like"/>
</dbReference>
<keyword evidence="15" id="KW-1185">Reference proteome</keyword>
<name>A0ABS5ZE91_9GAMM</name>
<keyword evidence="11" id="KW-0511">Multifunctional enzyme</keyword>
<gene>
    <name evidence="14" type="primary">ribD</name>
    <name evidence="14" type="ORF">KCG35_15070</name>
</gene>
<dbReference type="PROSITE" id="PS51747">
    <property type="entry name" value="CYT_DCMP_DEAMINASES_2"/>
    <property type="match status" value="1"/>
</dbReference>
<evidence type="ECO:0000256" key="8">
    <source>
        <dbReference type="ARBA" id="ARBA00022833"/>
    </source>
</evidence>
<proteinExistence type="inferred from homology"/>
<dbReference type="InterPro" id="IPR024072">
    <property type="entry name" value="DHFR-like_dom_sf"/>
</dbReference>
<keyword evidence="6 12" id="KW-0686">Riboflavin biosynthesis</keyword>
<reference evidence="14 15" key="1">
    <citation type="submission" date="2021-04" db="EMBL/GenBank/DDBJ databases">
        <authorList>
            <person name="Pira H."/>
            <person name="Risdian C."/>
            <person name="Wink J."/>
        </authorList>
    </citation>
    <scope>NUCLEOTIDE SEQUENCE [LARGE SCALE GENOMIC DNA]</scope>
    <source>
        <strain evidence="14 15">WH53</strain>
    </source>
</reference>
<comment type="pathway">
    <text evidence="2 12">Cofactor biosynthesis; riboflavin biosynthesis; 5-amino-6-(D-ribitylamino)uracil from GTP: step 2/4.</text>
</comment>
<dbReference type="PROSITE" id="PS00903">
    <property type="entry name" value="CYT_DCMP_DEAMINASES_1"/>
    <property type="match status" value="1"/>
</dbReference>
<dbReference type="SUPFAM" id="SSF53597">
    <property type="entry name" value="Dihydrofolate reductase-like"/>
    <property type="match status" value="1"/>
</dbReference>
<evidence type="ECO:0000256" key="9">
    <source>
        <dbReference type="ARBA" id="ARBA00022857"/>
    </source>
</evidence>
<keyword evidence="7 12" id="KW-0479">Metal-binding</keyword>
<dbReference type="Pfam" id="PF01872">
    <property type="entry name" value="RibD_C"/>
    <property type="match status" value="1"/>
</dbReference>
<dbReference type="EC" id="3.5.4.26" evidence="12"/>
<comment type="cofactor">
    <cofactor evidence="12">
        <name>Zn(2+)</name>
        <dbReference type="ChEBI" id="CHEBI:29105"/>
    </cofactor>
    <text evidence="12">Binds 1 zinc ion.</text>
</comment>
<comment type="similarity">
    <text evidence="4 12">In the N-terminal section; belongs to the cytidine and deoxycytidylate deaminase family.</text>
</comment>
<dbReference type="Pfam" id="PF00383">
    <property type="entry name" value="dCMP_cyt_deam_1"/>
    <property type="match status" value="1"/>
</dbReference>
<dbReference type="NCBIfam" id="TIGR00326">
    <property type="entry name" value="eubact_ribD"/>
    <property type="match status" value="1"/>
</dbReference>
<evidence type="ECO:0000256" key="5">
    <source>
        <dbReference type="ARBA" id="ARBA00007417"/>
    </source>
</evidence>
<dbReference type="InterPro" id="IPR016192">
    <property type="entry name" value="APOBEC/CMP_deaminase_Zn-bd"/>
</dbReference>
<evidence type="ECO:0000256" key="6">
    <source>
        <dbReference type="ARBA" id="ARBA00022619"/>
    </source>
</evidence>
<organism evidence="14 15">
    <name type="scientific">Zooshikella harenae</name>
    <dbReference type="NCBI Taxonomy" id="2827238"/>
    <lineage>
        <taxon>Bacteria</taxon>
        <taxon>Pseudomonadati</taxon>
        <taxon>Pseudomonadota</taxon>
        <taxon>Gammaproteobacteria</taxon>
        <taxon>Oceanospirillales</taxon>
        <taxon>Zooshikellaceae</taxon>
        <taxon>Zooshikella</taxon>
    </lineage>
</organism>
<feature type="domain" description="CMP/dCMP-type deaminase" evidence="13">
    <location>
        <begin position="1"/>
        <end position="123"/>
    </location>
</feature>
<evidence type="ECO:0000256" key="4">
    <source>
        <dbReference type="ARBA" id="ARBA00005259"/>
    </source>
</evidence>
<dbReference type="PANTHER" id="PTHR38011">
    <property type="entry name" value="DIHYDROFOLATE REDUCTASE FAMILY PROTEIN (AFU_ORTHOLOGUE AFUA_8G06820)"/>
    <property type="match status" value="1"/>
</dbReference>
<evidence type="ECO:0000256" key="1">
    <source>
        <dbReference type="ARBA" id="ARBA00002151"/>
    </source>
</evidence>
<dbReference type="InterPro" id="IPR002734">
    <property type="entry name" value="RibDG_C"/>
</dbReference>
<keyword evidence="9 12" id="KW-0521">NADP</keyword>
<dbReference type="EMBL" id="JAGSOY010000036">
    <property type="protein sequence ID" value="MBU2712386.1"/>
    <property type="molecule type" value="Genomic_DNA"/>
</dbReference>
<accession>A0ABS5ZE91</accession>
<dbReference type="Proteomes" id="UP000690515">
    <property type="component" value="Unassembled WGS sequence"/>
</dbReference>
<comment type="catalytic activity">
    <reaction evidence="12">
        <text>2,5-diamino-6-hydroxy-4-(5-phosphoribosylamino)-pyrimidine + H2O + H(+) = 5-amino-6-(5-phospho-D-ribosylamino)uracil + NH4(+)</text>
        <dbReference type="Rhea" id="RHEA:21868"/>
        <dbReference type="ChEBI" id="CHEBI:15377"/>
        <dbReference type="ChEBI" id="CHEBI:15378"/>
        <dbReference type="ChEBI" id="CHEBI:28938"/>
        <dbReference type="ChEBI" id="CHEBI:58453"/>
        <dbReference type="ChEBI" id="CHEBI:58614"/>
        <dbReference type="EC" id="3.5.4.26"/>
    </reaction>
</comment>
<dbReference type="RefSeq" id="WP_215820609.1">
    <property type="nucleotide sequence ID" value="NZ_JAGSOY010000036.1"/>
</dbReference>
<evidence type="ECO:0000256" key="12">
    <source>
        <dbReference type="PIRNR" id="PIRNR006769"/>
    </source>
</evidence>
<evidence type="ECO:0000259" key="13">
    <source>
        <dbReference type="PROSITE" id="PS51747"/>
    </source>
</evidence>
<dbReference type="PIRSF" id="PIRSF006769">
    <property type="entry name" value="RibD"/>
    <property type="match status" value="1"/>
</dbReference>
<dbReference type="InterPro" id="IPR002125">
    <property type="entry name" value="CMP_dCMP_dom"/>
</dbReference>
<comment type="function">
    <text evidence="1 12">Converts 2,5-diamino-6-(ribosylamino)-4(3h)-pyrimidinone 5'-phosphate into 5-amino-6-(ribosylamino)-2,4(1h,3h)-pyrimidinedione 5'-phosphate.</text>
</comment>
<evidence type="ECO:0000256" key="3">
    <source>
        <dbReference type="ARBA" id="ARBA00004910"/>
    </source>
</evidence>
<evidence type="ECO:0000256" key="10">
    <source>
        <dbReference type="ARBA" id="ARBA00023002"/>
    </source>
</evidence>
<sequence length="376" mass="41383">MNDEAYMRRALEQARQGLWSTSPNPRVGCVFVKQGKIIAEGFHQRAGGPHAEVAAINQANDDLAGATAYVTLEPCSHFGRTPPCCQTLAKLKLERVVVAMTDPNPVVSGRGLAVLQKAGFQVDVGILEEEALQLNRGYIKRMKQQGPWLFGKVAISIDGGMALASGESKWITGDKARQDVMTLRAQSCAILTGVKTVIQDDPLLNARLEHLGETNKPMLRQPDLVILDTRLSMPLDARLFGTQDNRNIVVVVGKGLADSKKQQQLSAMGVEIITLPVYAGGVDLKALQQWLKTTEYNEVMVESGPTLMSQFLRQQLLDELVVYQAPMLMGKGSQTIYQVQTTHLTDAARFKLIDSQVLGDDIRSRYQRKVEAELEV</sequence>
<dbReference type="InterPro" id="IPR011549">
    <property type="entry name" value="RibD_C"/>
</dbReference>
<dbReference type="Gene3D" id="3.40.430.10">
    <property type="entry name" value="Dihydrofolate Reductase, subunit A"/>
    <property type="match status" value="1"/>
</dbReference>
<dbReference type="GO" id="GO:0008835">
    <property type="term" value="F:diaminohydroxyphosphoribosylaminopyrimidine deaminase activity"/>
    <property type="evidence" value="ECO:0007669"/>
    <property type="project" value="UniProtKB-EC"/>
</dbReference>